<evidence type="ECO:0000256" key="1">
    <source>
        <dbReference type="SAM" id="MobiDB-lite"/>
    </source>
</evidence>
<organism evidence="2 3">
    <name type="scientific">Coniochaeta ligniaria NRRL 30616</name>
    <dbReference type="NCBI Taxonomy" id="1408157"/>
    <lineage>
        <taxon>Eukaryota</taxon>
        <taxon>Fungi</taxon>
        <taxon>Dikarya</taxon>
        <taxon>Ascomycota</taxon>
        <taxon>Pezizomycotina</taxon>
        <taxon>Sordariomycetes</taxon>
        <taxon>Sordariomycetidae</taxon>
        <taxon>Coniochaetales</taxon>
        <taxon>Coniochaetaceae</taxon>
        <taxon>Coniochaeta</taxon>
    </lineage>
</organism>
<dbReference type="AlphaFoldDB" id="A0A1J7IPU0"/>
<feature type="region of interest" description="Disordered" evidence="1">
    <location>
        <begin position="246"/>
        <end position="307"/>
    </location>
</feature>
<evidence type="ECO:0000313" key="3">
    <source>
        <dbReference type="Proteomes" id="UP000182658"/>
    </source>
</evidence>
<feature type="compositionally biased region" description="Polar residues" evidence="1">
    <location>
        <begin position="150"/>
        <end position="165"/>
    </location>
</feature>
<feature type="compositionally biased region" description="Basic and acidic residues" evidence="1">
    <location>
        <begin position="218"/>
        <end position="228"/>
    </location>
</feature>
<protein>
    <submittedName>
        <fullName evidence="2">Uncharacterized protein</fullName>
    </submittedName>
</protein>
<dbReference type="Proteomes" id="UP000182658">
    <property type="component" value="Unassembled WGS sequence"/>
</dbReference>
<name>A0A1J7IPU0_9PEZI</name>
<feature type="compositionally biased region" description="Polar residues" evidence="1">
    <location>
        <begin position="263"/>
        <end position="277"/>
    </location>
</feature>
<feature type="region of interest" description="Disordered" evidence="1">
    <location>
        <begin position="1"/>
        <end position="28"/>
    </location>
</feature>
<keyword evidence="3" id="KW-1185">Reference proteome</keyword>
<proteinExistence type="predicted"/>
<sequence>MAEQQGNRASEGRSNNSNEPPVREDCPIPYASMEGLISQIGKLAADEVKVAPTSPSQTGQAEGLMANDPQDLGIDWALVPHWREIINMLRRAGAGTPNRPLVPVRAPPFGVIGDGRPRRALAQVPQGQQAQVPQGQQAQVPHGQLVQVPYGQQQLPGGSNLQTPNPAGLSELLHNSTPLTNGGPAPNPNRQWAESADHHALHSTPFLCSDDPGPSRYDQQRQWEEEQSMHTVQRYSIRTTVHQLPLTPAGDGYPAFRPLPVANGQSRTRNDGSSTSDAPAAGQPGDDEDEALRDFTNVFDPSEDEQL</sequence>
<feature type="compositionally biased region" description="Polar residues" evidence="1">
    <location>
        <begin position="1"/>
        <end position="19"/>
    </location>
</feature>
<dbReference type="EMBL" id="KV875097">
    <property type="protein sequence ID" value="OIW29631.1"/>
    <property type="molecule type" value="Genomic_DNA"/>
</dbReference>
<evidence type="ECO:0000313" key="2">
    <source>
        <dbReference type="EMBL" id="OIW29631.1"/>
    </source>
</evidence>
<accession>A0A1J7IPU0</accession>
<feature type="region of interest" description="Disordered" evidence="1">
    <location>
        <begin position="150"/>
        <end position="229"/>
    </location>
</feature>
<reference evidence="2 3" key="1">
    <citation type="submission" date="2016-10" db="EMBL/GenBank/DDBJ databases">
        <title>Draft genome sequence of Coniochaeta ligniaria NRRL30616, a lignocellulolytic fungus for bioabatement of inhibitors in plant biomass hydrolysates.</title>
        <authorList>
            <consortium name="DOE Joint Genome Institute"/>
            <person name="Jimenez D.J."/>
            <person name="Hector R.E."/>
            <person name="Riley R."/>
            <person name="Sun H."/>
            <person name="Grigoriev I.V."/>
            <person name="Van Elsas J.D."/>
            <person name="Nichols N.N."/>
        </authorList>
    </citation>
    <scope>NUCLEOTIDE SEQUENCE [LARGE SCALE GENOMIC DNA]</scope>
    <source>
        <strain evidence="2 3">NRRL 30616</strain>
    </source>
</reference>
<dbReference type="InParanoid" id="A0A1J7IPU0"/>
<gene>
    <name evidence="2" type="ORF">CONLIGDRAFT_643716</name>
</gene>